<dbReference type="InterPro" id="IPR009030">
    <property type="entry name" value="Growth_fac_rcpt_cys_sf"/>
</dbReference>
<dbReference type="Proteomes" id="UP000324832">
    <property type="component" value="Unassembled WGS sequence"/>
</dbReference>
<organism evidence="2 3">
    <name type="scientific">Leptidea sinapis</name>
    <dbReference type="NCBI Taxonomy" id="189913"/>
    <lineage>
        <taxon>Eukaryota</taxon>
        <taxon>Metazoa</taxon>
        <taxon>Ecdysozoa</taxon>
        <taxon>Arthropoda</taxon>
        <taxon>Hexapoda</taxon>
        <taxon>Insecta</taxon>
        <taxon>Pterygota</taxon>
        <taxon>Neoptera</taxon>
        <taxon>Endopterygota</taxon>
        <taxon>Lepidoptera</taxon>
        <taxon>Glossata</taxon>
        <taxon>Ditrysia</taxon>
        <taxon>Papilionoidea</taxon>
        <taxon>Pieridae</taxon>
        <taxon>Dismorphiinae</taxon>
        <taxon>Leptidea</taxon>
    </lineage>
</organism>
<dbReference type="CDD" id="cd00064">
    <property type="entry name" value="FU"/>
    <property type="match status" value="1"/>
</dbReference>
<name>A0A5E4R185_9NEOP</name>
<evidence type="ECO:0000256" key="1">
    <source>
        <dbReference type="SAM" id="MobiDB-lite"/>
    </source>
</evidence>
<dbReference type="SUPFAM" id="SSF57184">
    <property type="entry name" value="Growth factor receptor domain"/>
    <property type="match status" value="1"/>
</dbReference>
<protein>
    <recommendedName>
        <fullName evidence="4">R-spondin Fu-CRD domain-containing protein</fullName>
    </recommendedName>
</protein>
<evidence type="ECO:0000313" key="2">
    <source>
        <dbReference type="EMBL" id="VVD04240.1"/>
    </source>
</evidence>
<proteinExistence type="predicted"/>
<feature type="region of interest" description="Disordered" evidence="1">
    <location>
        <begin position="79"/>
        <end position="101"/>
    </location>
</feature>
<dbReference type="Gene3D" id="2.10.220.10">
    <property type="entry name" value="Hormone Receptor, Insulin-like Growth Factor Receptor 1, Chain A, domain 2"/>
    <property type="match status" value="1"/>
</dbReference>
<dbReference type="FunFam" id="2.10.220.10:FF:000055">
    <property type="entry name" value="Furin-like protease 2"/>
    <property type="match status" value="1"/>
</dbReference>
<dbReference type="SMART" id="SM00261">
    <property type="entry name" value="FU"/>
    <property type="match status" value="1"/>
</dbReference>
<dbReference type="AlphaFoldDB" id="A0A5E4R185"/>
<evidence type="ECO:0000313" key="3">
    <source>
        <dbReference type="Proteomes" id="UP000324832"/>
    </source>
</evidence>
<evidence type="ECO:0008006" key="4">
    <source>
        <dbReference type="Google" id="ProtNLM"/>
    </source>
</evidence>
<sequence length="101" mass="11481">MPARVFRLRVQAQLHELRRFAEIAIRCFYYADRGSCSKCYISCRTCSGPRRDQCASCPSGWKLAAGECHPECPQDKRRLPTLPPLLPGVQRLGPTPLHRMP</sequence>
<dbReference type="InterPro" id="IPR006212">
    <property type="entry name" value="Furin_repeat"/>
</dbReference>
<dbReference type="EMBL" id="FZQP02006848">
    <property type="protein sequence ID" value="VVD04240.1"/>
    <property type="molecule type" value="Genomic_DNA"/>
</dbReference>
<accession>A0A5E4R185</accession>
<keyword evidence="3" id="KW-1185">Reference proteome</keyword>
<reference evidence="2 3" key="1">
    <citation type="submission" date="2017-07" db="EMBL/GenBank/DDBJ databases">
        <authorList>
            <person name="Talla V."/>
            <person name="Backstrom N."/>
        </authorList>
    </citation>
    <scope>NUCLEOTIDE SEQUENCE [LARGE SCALE GENOMIC DNA]</scope>
</reference>
<gene>
    <name evidence="2" type="ORF">LSINAPIS_LOCUS14041</name>
</gene>